<dbReference type="GO" id="GO:0004352">
    <property type="term" value="F:glutamate dehydrogenase (NAD+) activity"/>
    <property type="evidence" value="ECO:0007669"/>
    <property type="project" value="InterPro"/>
</dbReference>
<dbReference type="Pfam" id="PF21078">
    <property type="entry name" value="GDH_HM3"/>
    <property type="match status" value="1"/>
</dbReference>
<evidence type="ECO:0000259" key="3">
    <source>
        <dbReference type="Pfam" id="PF21074"/>
    </source>
</evidence>
<evidence type="ECO:0000259" key="2">
    <source>
        <dbReference type="Pfam" id="PF05088"/>
    </source>
</evidence>
<feature type="domain" description="NAD-glutamate dehydrogenase ACT2" evidence="5">
    <location>
        <begin position="476"/>
        <end position="566"/>
    </location>
</feature>
<dbReference type="InterPro" id="IPR024727">
    <property type="entry name" value="NAD_Glu_DH_N_ACT1"/>
</dbReference>
<dbReference type="SUPFAM" id="SSF53223">
    <property type="entry name" value="Aminoacid dehydrogenase-like, N-terminal domain"/>
    <property type="match status" value="1"/>
</dbReference>
<sequence>MTHSVVGRGEWLPMNRRSATDPSTAGAGRTGADETSEGADPIGSDLPTGREAAPPTAGEPTGTGLDEAADDAALAEAVENREALLAEAAGLAAAEPAAGTTPDEMADLVRLYWRLVPDEELVGRTGAELYETTCRHRTLAQRRSSGAPRVELRNPDDSGHTVLSVVTDDMAFLVDSVTAALVAHDLEIHLVVHPQVVVRRDAAGELVAVLPRLEADQAGPDDTVESWMTFEVDRQQDEAALASLSADIERVLTDVREVSEDWPDMVEKARQLAGALRTAQLPVPDKDIEDAVELLQWLADDHFTFLGYREYQLAQRDGEQLLAPVDGSGLGILRGTPGKPRSLSSMAPEAEAKALEQRLLTITKANSRATVHRNAYLDYIGIKTFDGAGNVVGEKRFLGLFTSAAYVQSTRQLPVVRRKVSEVLRRSGLSPRSHSGRDLMEILETYPRDELFQISTEELYRTVMGVLRLAGRRQLRLFVRRDAYGRFISCLVFLPRDRFSTRNRLRIQQILMDRLNGVGLDYSTRVTEGQLARIHVTVRTDPTNPPGELDVEAIQHELADATRLWEDDFRLVLGAKLGDEQSRYLYERYASALPQTYKDEHTPYEASKDLAKLELLDEPGELAMHLYRRRKNDDDLRFKVFRLGEPMMLSALLPVLHSLGVAVADERPYEIRRADGTIYLYDFGLRPPADALDMSQVRAKVENAFSAAWRGESEVDGLNQLVLRAGLTWRQIVILRLYVKYLRQAGTVFSQEYIQDTIVAYPGVATLLVALFETRFDPRIQLSDDARAEHGQHLIEAITAQLDEVASLEADRILRNLLTLIEATLRTSFFQRSPGRPKSYVAVKLDPQRLSMLPKPRPRFEIFVYSPRFEGVHLRFGAVARGGLRWSDRREDFRTEILGLVKAQMVKNAVIVPVGAKGGFVLKQAPPASDREAFQAEGVACYQMFISALLDITDNIDPSGAVVHPADVVRQDGDDTYLVVAADKGTATFSDIANQIATDYGYWLGDAFASGGSVGYDHKKMGITARGAWESVKYHFREAGTDCQTEPFTAVGVGDMSGDVFGNGMLCSETTRLIAAFDHRHIFLDPDPDPARSYAERRRMFDLPRSSWADYDTSTISAGGGVWPRTAKSIPISGPARAALGLADDVTSLSPPELIRAILLAPVDLLWNGGIGTYVKARTENNAEVGDKANDAVRVDGGQLRCKIVGEGGNLGCTQLGRVEFAAAGGRINTDFIDNSAGVDTSDHEVNIKVLLNRAKAAGELTEDERRQVLASMTDEIGEHVLLDNYDQNTALGCARAQAYPLLPVHRRLITDLERSGRLDRVLEGLPTDEELAARDKQNLGLYSPEFCVILAYVKIALEDELLDSTLPDEPWTAQTLVDYFPTALRERYADQMAEHPLHREIVTTLLVNETVNRGGISFVYRAMEETGASAAEVLRAFVITRDVFGLAPLWRELEALDNTVPAAAQIDALLRTRRALDRAVRWILQNRRSPLAVPDEIERFAPGMAELLPKIGDLYRGAEQEAYARHRDELVAEGVPADLADRATRVLWGFGLLDVVEVGHATGRPLAEIADVYYAMSERFRVDELLDKISNLPRHDRWQTQARQALRYDLYAALAALTAEALAATDESLPATERVDAWAQQNATPIGRALSAIGEFQGTSSDLAALSVLLRQIRTVVRTSALAAN</sequence>
<evidence type="ECO:0000259" key="5">
    <source>
        <dbReference type="Pfam" id="PF21076"/>
    </source>
</evidence>
<dbReference type="InterPro" id="IPR049062">
    <property type="entry name" value="NAD_Glu_DH_ACT2"/>
</dbReference>
<gene>
    <name evidence="7" type="ORF">NUM_67120</name>
</gene>
<evidence type="ECO:0000313" key="7">
    <source>
        <dbReference type="EMBL" id="GIL31458.1"/>
    </source>
</evidence>
<dbReference type="Pfam" id="PF05088">
    <property type="entry name" value="Bac_GDH_CD"/>
    <property type="match status" value="1"/>
</dbReference>
<comment type="caution">
    <text evidence="7">The sequence shown here is derived from an EMBL/GenBank/DDBJ whole genome shotgun (WGS) entry which is preliminary data.</text>
</comment>
<evidence type="ECO:0000256" key="1">
    <source>
        <dbReference type="SAM" id="MobiDB-lite"/>
    </source>
</evidence>
<feature type="domain" description="NAD-glutamate dehydrogenase catalytic" evidence="2">
    <location>
        <begin position="798"/>
        <end position="1293"/>
    </location>
</feature>
<dbReference type="Pfam" id="PF21073">
    <property type="entry name" value="GDH_HM1"/>
    <property type="match status" value="1"/>
</dbReference>
<dbReference type="InterPro" id="IPR007780">
    <property type="entry name" value="NAD_Glu_DH_bac"/>
</dbReference>
<name>A0A8J4AMC2_9ACTN</name>
<evidence type="ECO:0000259" key="4">
    <source>
        <dbReference type="Pfam" id="PF21075"/>
    </source>
</evidence>
<keyword evidence="8" id="KW-1185">Reference proteome</keyword>
<dbReference type="GO" id="GO:0006538">
    <property type="term" value="P:L-glutamate catabolic process"/>
    <property type="evidence" value="ECO:0007669"/>
    <property type="project" value="InterPro"/>
</dbReference>
<dbReference type="SUPFAM" id="SSF51735">
    <property type="entry name" value="NAD(P)-binding Rossmann-fold domains"/>
    <property type="match status" value="1"/>
</dbReference>
<dbReference type="InterPro" id="IPR049056">
    <property type="entry name" value="NAD_Glu_DH_HM3"/>
</dbReference>
<dbReference type="InterPro" id="IPR049059">
    <property type="entry name" value="NAD_Glu_DH_HM1"/>
</dbReference>
<dbReference type="PANTHER" id="PTHR43403">
    <property type="entry name" value="NAD-SPECIFIC GLUTAMATE DEHYDROGENASE"/>
    <property type="match status" value="1"/>
</dbReference>
<dbReference type="Pfam" id="PF21075">
    <property type="entry name" value="GDH_ACT1"/>
    <property type="match status" value="1"/>
</dbReference>
<reference evidence="8" key="1">
    <citation type="journal article" date="2021" name="Int. J. Syst. Evol. Microbiol.">
        <title>Actinocatenispora comari sp. nov., an endophytic actinomycete isolated from aerial parts of Comarum salesowianum.</title>
        <authorList>
            <person name="Oyunbileg N."/>
            <person name="Iizaka Y."/>
            <person name="Hamada M."/>
            <person name="Davaapurev B.O."/>
            <person name="Fukumoto A."/>
            <person name="Tsetseg B."/>
            <person name="Kato F."/>
            <person name="Tamura T."/>
            <person name="Batkhuu J."/>
            <person name="Anzai Y."/>
        </authorList>
    </citation>
    <scope>NUCLEOTIDE SEQUENCE [LARGE SCALE GENOMIC DNA]</scope>
    <source>
        <strain evidence="8">NUM-2625</strain>
    </source>
</reference>
<dbReference type="InterPro" id="IPR046346">
    <property type="entry name" value="Aminoacid_DH-like_N_sf"/>
</dbReference>
<feature type="domain" description="NAD-glutamate dehydrogenase N-terminal ACT1" evidence="4">
    <location>
        <begin position="109"/>
        <end position="247"/>
    </location>
</feature>
<dbReference type="Pfam" id="PF21077">
    <property type="entry name" value="GDH_ACT3"/>
    <property type="match status" value="1"/>
</dbReference>
<dbReference type="InterPro" id="IPR048381">
    <property type="entry name" value="GDH_C"/>
</dbReference>
<evidence type="ECO:0000259" key="6">
    <source>
        <dbReference type="Pfam" id="PF21077"/>
    </source>
</evidence>
<feature type="region of interest" description="Disordered" evidence="1">
    <location>
        <begin position="1"/>
        <end position="66"/>
    </location>
</feature>
<dbReference type="Gene3D" id="3.40.50.720">
    <property type="entry name" value="NAD(P)-binding Rossmann-like Domain"/>
    <property type="match status" value="1"/>
</dbReference>
<dbReference type="Pfam" id="PF21074">
    <property type="entry name" value="GDH_C"/>
    <property type="match status" value="1"/>
</dbReference>
<dbReference type="InterPro" id="IPR028971">
    <property type="entry name" value="NAD-GDH_cat"/>
</dbReference>
<dbReference type="GO" id="GO:0004069">
    <property type="term" value="F:L-aspartate:2-oxoglutarate aminotransferase activity"/>
    <property type="evidence" value="ECO:0007669"/>
    <property type="project" value="InterPro"/>
</dbReference>
<dbReference type="Pfam" id="PF21079">
    <property type="entry name" value="GDH_HM2"/>
    <property type="match status" value="1"/>
</dbReference>
<dbReference type="InterPro" id="IPR049058">
    <property type="entry name" value="NAD_Glu_DH_HM2"/>
</dbReference>
<organism evidence="7 8">
    <name type="scientific">Actinocatenispora comari</name>
    <dbReference type="NCBI Taxonomy" id="2807577"/>
    <lineage>
        <taxon>Bacteria</taxon>
        <taxon>Bacillati</taxon>
        <taxon>Actinomycetota</taxon>
        <taxon>Actinomycetes</taxon>
        <taxon>Micromonosporales</taxon>
        <taxon>Micromonosporaceae</taxon>
        <taxon>Actinocatenispora</taxon>
    </lineage>
</organism>
<dbReference type="InterPro" id="IPR049064">
    <property type="entry name" value="NAD_Glu_DH_ACT3"/>
</dbReference>
<dbReference type="InterPro" id="IPR036291">
    <property type="entry name" value="NAD(P)-bd_dom_sf"/>
</dbReference>
<feature type="domain" description="NAD-specific glutamate dehydrogenase C-terminal" evidence="3">
    <location>
        <begin position="1340"/>
        <end position="1675"/>
    </location>
</feature>
<dbReference type="PANTHER" id="PTHR43403:SF1">
    <property type="entry name" value="NAD-SPECIFIC GLUTAMATE DEHYDROGENASE"/>
    <property type="match status" value="1"/>
</dbReference>
<proteinExistence type="predicted"/>
<protein>
    <submittedName>
        <fullName evidence="7">NAD-glutamate dehydrogenase</fullName>
    </submittedName>
</protein>
<evidence type="ECO:0000313" key="8">
    <source>
        <dbReference type="Proteomes" id="UP000614996"/>
    </source>
</evidence>
<dbReference type="Proteomes" id="UP000614996">
    <property type="component" value="Unassembled WGS sequence"/>
</dbReference>
<dbReference type="Pfam" id="PF21076">
    <property type="entry name" value="GDH_ACT2"/>
    <property type="match status" value="1"/>
</dbReference>
<dbReference type="PIRSF" id="PIRSF036761">
    <property type="entry name" value="GDH_Mll4104"/>
    <property type="match status" value="1"/>
</dbReference>
<accession>A0A8J4AMC2</accession>
<feature type="domain" description="NAD-glutamate dehydrogenase ACT3" evidence="6">
    <location>
        <begin position="621"/>
        <end position="696"/>
    </location>
</feature>
<dbReference type="EMBL" id="BOPO01000146">
    <property type="protein sequence ID" value="GIL31458.1"/>
    <property type="molecule type" value="Genomic_DNA"/>
</dbReference>